<sequence>MLPRPPCHRQHSWPRCRPNCLPASSVTKPTRSVSRRASAPGHLRRVFTCSNRSDSPGPATTWTTQGQSS</sequence>
<feature type="compositionally biased region" description="Polar residues" evidence="1">
    <location>
        <begin position="48"/>
        <end position="69"/>
    </location>
</feature>
<dbReference type="PROSITE" id="PS50835">
    <property type="entry name" value="IG_LIKE"/>
    <property type="match status" value="1"/>
</dbReference>
<name>A0A1Y2HKC2_9FUNG</name>
<dbReference type="InterPro" id="IPR007110">
    <property type="entry name" value="Ig-like_dom"/>
</dbReference>
<dbReference type="Proteomes" id="UP000193411">
    <property type="component" value="Unassembled WGS sequence"/>
</dbReference>
<gene>
    <name evidence="3" type="ORF">BCR44DRAFT_1131418</name>
</gene>
<dbReference type="AlphaFoldDB" id="A0A1Y2HKC2"/>
<accession>A0A1Y2HKC2</accession>
<keyword evidence="4" id="KW-1185">Reference proteome</keyword>
<evidence type="ECO:0000313" key="4">
    <source>
        <dbReference type="Proteomes" id="UP000193411"/>
    </source>
</evidence>
<proteinExistence type="predicted"/>
<feature type="compositionally biased region" description="Polar residues" evidence="1">
    <location>
        <begin position="22"/>
        <end position="32"/>
    </location>
</feature>
<reference evidence="3 4" key="1">
    <citation type="submission" date="2016-07" db="EMBL/GenBank/DDBJ databases">
        <title>Pervasive Adenine N6-methylation of Active Genes in Fungi.</title>
        <authorList>
            <consortium name="DOE Joint Genome Institute"/>
            <person name="Mondo S.J."/>
            <person name="Dannebaum R.O."/>
            <person name="Kuo R.C."/>
            <person name="Labutti K."/>
            <person name="Haridas S."/>
            <person name="Kuo A."/>
            <person name="Salamov A."/>
            <person name="Ahrendt S.R."/>
            <person name="Lipzen A."/>
            <person name="Sullivan W."/>
            <person name="Andreopoulos W.B."/>
            <person name="Clum A."/>
            <person name="Lindquist E."/>
            <person name="Daum C."/>
            <person name="Ramamoorthy G.K."/>
            <person name="Gryganskyi A."/>
            <person name="Culley D."/>
            <person name="Magnuson J.K."/>
            <person name="James T.Y."/>
            <person name="O'Malley M.A."/>
            <person name="Stajich J.E."/>
            <person name="Spatafora J.W."/>
            <person name="Visel A."/>
            <person name="Grigoriev I.V."/>
        </authorList>
    </citation>
    <scope>NUCLEOTIDE SEQUENCE [LARGE SCALE GENOMIC DNA]</scope>
    <source>
        <strain evidence="3 4">PL171</strain>
    </source>
</reference>
<evidence type="ECO:0000259" key="2">
    <source>
        <dbReference type="PROSITE" id="PS50835"/>
    </source>
</evidence>
<evidence type="ECO:0000313" key="3">
    <source>
        <dbReference type="EMBL" id="ORZ35030.1"/>
    </source>
</evidence>
<dbReference type="EMBL" id="MCFL01000024">
    <property type="protein sequence ID" value="ORZ35030.1"/>
    <property type="molecule type" value="Genomic_DNA"/>
</dbReference>
<organism evidence="3 4">
    <name type="scientific">Catenaria anguillulae PL171</name>
    <dbReference type="NCBI Taxonomy" id="765915"/>
    <lineage>
        <taxon>Eukaryota</taxon>
        <taxon>Fungi</taxon>
        <taxon>Fungi incertae sedis</taxon>
        <taxon>Blastocladiomycota</taxon>
        <taxon>Blastocladiomycetes</taxon>
        <taxon>Blastocladiales</taxon>
        <taxon>Catenariaceae</taxon>
        <taxon>Catenaria</taxon>
    </lineage>
</organism>
<feature type="domain" description="Ig-like" evidence="2">
    <location>
        <begin position="22"/>
        <end position="69"/>
    </location>
</feature>
<comment type="caution">
    <text evidence="3">The sequence shown here is derived from an EMBL/GenBank/DDBJ whole genome shotgun (WGS) entry which is preliminary data.</text>
</comment>
<protein>
    <recommendedName>
        <fullName evidence="2">Ig-like domain-containing protein</fullName>
    </recommendedName>
</protein>
<feature type="region of interest" description="Disordered" evidence="1">
    <location>
        <begin position="18"/>
        <end position="69"/>
    </location>
</feature>
<evidence type="ECO:0000256" key="1">
    <source>
        <dbReference type="SAM" id="MobiDB-lite"/>
    </source>
</evidence>